<name>A0ABN2MHC9_9ACTN</name>
<evidence type="ECO:0000259" key="1">
    <source>
        <dbReference type="PROSITE" id="PS50075"/>
    </source>
</evidence>
<keyword evidence="3" id="KW-1185">Reference proteome</keyword>
<dbReference type="Pfam" id="PF00550">
    <property type="entry name" value="PP-binding"/>
    <property type="match status" value="1"/>
</dbReference>
<dbReference type="PROSITE" id="PS50075">
    <property type="entry name" value="CARRIER"/>
    <property type="match status" value="1"/>
</dbReference>
<organism evidence="2 3">
    <name type="scientific">Luedemannella flava</name>
    <dbReference type="NCBI Taxonomy" id="349316"/>
    <lineage>
        <taxon>Bacteria</taxon>
        <taxon>Bacillati</taxon>
        <taxon>Actinomycetota</taxon>
        <taxon>Actinomycetes</taxon>
        <taxon>Micromonosporales</taxon>
        <taxon>Micromonosporaceae</taxon>
        <taxon>Luedemannella</taxon>
    </lineage>
</organism>
<gene>
    <name evidence="2" type="ORF">GCM10009682_52770</name>
</gene>
<protein>
    <recommendedName>
        <fullName evidence="1">Carrier domain-containing protein</fullName>
    </recommendedName>
</protein>
<reference evidence="2 3" key="1">
    <citation type="journal article" date="2019" name="Int. J. Syst. Evol. Microbiol.">
        <title>The Global Catalogue of Microorganisms (GCM) 10K type strain sequencing project: providing services to taxonomists for standard genome sequencing and annotation.</title>
        <authorList>
            <consortium name="The Broad Institute Genomics Platform"/>
            <consortium name="The Broad Institute Genome Sequencing Center for Infectious Disease"/>
            <person name="Wu L."/>
            <person name="Ma J."/>
        </authorList>
    </citation>
    <scope>NUCLEOTIDE SEQUENCE [LARGE SCALE GENOMIC DNA]</scope>
    <source>
        <strain evidence="2 3">JCM 13250</strain>
    </source>
</reference>
<feature type="domain" description="Carrier" evidence="1">
    <location>
        <begin position="1"/>
        <end position="80"/>
    </location>
</feature>
<sequence length="88" mass="9244">MSSEISTFVVESLKEMNYDVEGITETTTLGPAGADLESLALAELTVRVEDRFGVTFSEDEAEELAGMTVGEFAAAVAARANLLTAPGE</sequence>
<dbReference type="EMBL" id="BAAALT010000230">
    <property type="protein sequence ID" value="GAA1826637.1"/>
    <property type="molecule type" value="Genomic_DNA"/>
</dbReference>
<proteinExistence type="predicted"/>
<dbReference type="Proteomes" id="UP001500218">
    <property type="component" value="Unassembled WGS sequence"/>
</dbReference>
<dbReference type="InterPro" id="IPR009081">
    <property type="entry name" value="PP-bd_ACP"/>
</dbReference>
<dbReference type="RefSeq" id="WP_344138074.1">
    <property type="nucleotide sequence ID" value="NZ_BAAALT010000230.1"/>
</dbReference>
<dbReference type="Gene3D" id="1.10.1200.10">
    <property type="entry name" value="ACP-like"/>
    <property type="match status" value="1"/>
</dbReference>
<comment type="caution">
    <text evidence="2">The sequence shown here is derived from an EMBL/GenBank/DDBJ whole genome shotgun (WGS) entry which is preliminary data.</text>
</comment>
<accession>A0ABN2MHC9</accession>
<evidence type="ECO:0000313" key="2">
    <source>
        <dbReference type="EMBL" id="GAA1826637.1"/>
    </source>
</evidence>
<evidence type="ECO:0000313" key="3">
    <source>
        <dbReference type="Proteomes" id="UP001500218"/>
    </source>
</evidence>
<dbReference type="InterPro" id="IPR036736">
    <property type="entry name" value="ACP-like_sf"/>
</dbReference>
<dbReference type="SUPFAM" id="SSF47336">
    <property type="entry name" value="ACP-like"/>
    <property type="match status" value="1"/>
</dbReference>